<organism evidence="1 2">
    <name type="scientific">Chromobacterium subtsugae</name>
    <dbReference type="NCBI Taxonomy" id="251747"/>
    <lineage>
        <taxon>Bacteria</taxon>
        <taxon>Pseudomonadati</taxon>
        <taxon>Pseudomonadota</taxon>
        <taxon>Betaproteobacteria</taxon>
        <taxon>Neisseriales</taxon>
        <taxon>Chromobacteriaceae</taxon>
        <taxon>Chromobacterium</taxon>
    </lineage>
</organism>
<evidence type="ECO:0000313" key="2">
    <source>
        <dbReference type="Proteomes" id="UP000711178"/>
    </source>
</evidence>
<protein>
    <submittedName>
        <fullName evidence="1">Uncharacterized protein</fullName>
    </submittedName>
</protein>
<evidence type="ECO:0000313" key="1">
    <source>
        <dbReference type="EMBL" id="MBW8286902.1"/>
    </source>
</evidence>
<comment type="caution">
    <text evidence="1">The sequence shown here is derived from an EMBL/GenBank/DDBJ whole genome shotgun (WGS) entry which is preliminary data.</text>
</comment>
<name>A0ABS7F9Y7_9NEIS</name>
<dbReference type="RefSeq" id="WP_219945921.1">
    <property type="nucleotide sequence ID" value="NZ_JAHCDJ010000002.1"/>
</dbReference>
<reference evidence="1 2" key="1">
    <citation type="submission" date="2021-05" db="EMBL/GenBank/DDBJ databases">
        <title>Draft Whole Genome Sequencing Of Biosensor Chromobacterium violaceum Strain CV026 Reveals A Regulatory RNA In Chromobacterium violaceum Phenotype Regulatory Network.</title>
        <authorList>
            <person name="Hong K.W."/>
            <person name="Chan K.G."/>
            <person name="Chang C.-Y."/>
        </authorList>
    </citation>
    <scope>NUCLEOTIDE SEQUENCE [LARGE SCALE GENOMIC DNA]</scope>
    <source>
        <strain evidence="1 2">ATCC 31532</strain>
    </source>
</reference>
<dbReference type="Proteomes" id="UP000711178">
    <property type="component" value="Unassembled WGS sequence"/>
</dbReference>
<accession>A0ABS7F9Y7</accession>
<gene>
    <name evidence="1" type="ORF">KIF53_04595</name>
</gene>
<proteinExistence type="predicted"/>
<dbReference type="EMBL" id="JAHDTB010000002">
    <property type="protein sequence ID" value="MBW8286902.1"/>
    <property type="molecule type" value="Genomic_DNA"/>
</dbReference>
<feature type="non-terminal residue" evidence="1">
    <location>
        <position position="1"/>
    </location>
</feature>
<keyword evidence="2" id="KW-1185">Reference proteome</keyword>
<sequence length="76" mass="8537">PNTYTYRLFCLLKSGADRCVVITGIVSFPPFRSLRQLRRRTIPPGPAPVNTLLAKNQKNSSQTAPRAAKPMIWLKI</sequence>